<dbReference type="InterPro" id="IPR000719">
    <property type="entry name" value="Prot_kinase_dom"/>
</dbReference>
<dbReference type="Pfam" id="PF03109">
    <property type="entry name" value="ABC1"/>
    <property type="match status" value="1"/>
</dbReference>
<keyword evidence="2" id="KW-1133">Transmembrane helix</keyword>
<dbReference type="PANTHER" id="PTHR10566:SF113">
    <property type="entry name" value="PROTEIN ACTIVITY OF BC1 COMPLEX KINASE 7, CHLOROPLASTIC"/>
    <property type="match status" value="1"/>
</dbReference>
<organism evidence="4 5">
    <name type="scientific">Lutibacter holmesii</name>
    <dbReference type="NCBI Taxonomy" id="1137985"/>
    <lineage>
        <taxon>Bacteria</taxon>
        <taxon>Pseudomonadati</taxon>
        <taxon>Bacteroidota</taxon>
        <taxon>Flavobacteriia</taxon>
        <taxon>Flavobacteriales</taxon>
        <taxon>Flavobacteriaceae</taxon>
        <taxon>Lutibacter</taxon>
    </lineage>
</organism>
<reference evidence="5" key="1">
    <citation type="journal article" date="2019" name="Int. J. Syst. Evol. Microbiol.">
        <title>The Global Catalogue of Microorganisms (GCM) 10K type strain sequencing project: providing services to taxonomists for standard genome sequencing and annotation.</title>
        <authorList>
            <consortium name="The Broad Institute Genomics Platform"/>
            <consortium name="The Broad Institute Genome Sequencing Center for Infectious Disease"/>
            <person name="Wu L."/>
            <person name="Ma J."/>
        </authorList>
    </citation>
    <scope>NUCLEOTIDE SEQUENCE [LARGE SCALE GENOMIC DNA]</scope>
    <source>
        <strain evidence="5">CCUG 62221</strain>
    </source>
</reference>
<keyword evidence="4" id="KW-0418">Kinase</keyword>
<evidence type="ECO:0000256" key="1">
    <source>
        <dbReference type="ARBA" id="ARBA00009670"/>
    </source>
</evidence>
<dbReference type="InterPro" id="IPR011009">
    <property type="entry name" value="Kinase-like_dom_sf"/>
</dbReference>
<dbReference type="Proteomes" id="UP001597241">
    <property type="component" value="Unassembled WGS sequence"/>
</dbReference>
<evidence type="ECO:0000313" key="4">
    <source>
        <dbReference type="EMBL" id="MFD1292354.1"/>
    </source>
</evidence>
<keyword evidence="2" id="KW-0472">Membrane</keyword>
<dbReference type="InterPro" id="IPR004147">
    <property type="entry name" value="ABC1_dom"/>
</dbReference>
<evidence type="ECO:0000313" key="5">
    <source>
        <dbReference type="Proteomes" id="UP001597241"/>
    </source>
</evidence>
<accession>A0ABW3WJG3</accession>
<keyword evidence="2" id="KW-0812">Transmembrane</keyword>
<keyword evidence="4" id="KW-0808">Transferase</keyword>
<dbReference type="PROSITE" id="PS50011">
    <property type="entry name" value="PROTEIN_KINASE_DOM"/>
    <property type="match status" value="1"/>
</dbReference>
<sequence length="549" mass="62658">MKTSINSRYNSERLKEIISTLAKYDIVDWLKYFDNEKIKKYLKTDSGKDVLHLPKPVRIRMALNELGTTFIKFGQILSTRSDIVGEEVAQELSKLQSATKADGIAKVRAQIKKEFGIKSINDLFQEFSVKPIASASIAQVHKATLLSGEEVVVKVMHPNIEDRINEDLEILLKLASTAEKHGGHLKLMHPLQLAKQFKQTMLDELDFVKEFQNIEKFTNNFENDDRVVFPIPFREYSGKTVLTMTFLEGTSLDKVNTLDWDQESKSTFTEEGADVFMEMMFRDKFYHADPHPGNLLVQEDGALGVIDCGMVHKLDAKTNAIFEELIIGVAQKNAEHIKNTIFNMFTLPKGVDYDTLTYQIDEFIDKYLGVPLNEFDMSSAIKEGTSIIQEHHIFIPVNMSSLMRVVTLLEGSSRLLNPDFNIAILFEKYQYKILERRLSPKTFVKKMIKNVHQWEHIAESFPNALDKLIRKANTDNFNISLDHKNLEKSINRIVMGLITSAIFLGSAMLWSFKVPPVFNGYSIFGIIGVVIASILSYRLIKQINKSEKE</sequence>
<dbReference type="CDD" id="cd05121">
    <property type="entry name" value="ABC1_ADCK3-like"/>
    <property type="match status" value="1"/>
</dbReference>
<dbReference type="SUPFAM" id="SSF56112">
    <property type="entry name" value="Protein kinase-like (PK-like)"/>
    <property type="match status" value="1"/>
</dbReference>
<evidence type="ECO:0000259" key="3">
    <source>
        <dbReference type="PROSITE" id="PS50011"/>
    </source>
</evidence>
<feature type="transmembrane region" description="Helical" evidence="2">
    <location>
        <begin position="493"/>
        <end position="512"/>
    </location>
</feature>
<name>A0ABW3WJG3_9FLAO</name>
<gene>
    <name evidence="4" type="ORF">ACFQ5N_00785</name>
</gene>
<proteinExistence type="inferred from homology"/>
<keyword evidence="5" id="KW-1185">Reference proteome</keyword>
<dbReference type="InterPro" id="IPR050154">
    <property type="entry name" value="UbiB_kinase"/>
</dbReference>
<comment type="similarity">
    <text evidence="1">Belongs to the protein kinase superfamily. ADCK protein kinase family.</text>
</comment>
<feature type="domain" description="Protein kinase" evidence="3">
    <location>
        <begin position="126"/>
        <end position="455"/>
    </location>
</feature>
<dbReference type="EMBL" id="JBHTMV010000001">
    <property type="protein sequence ID" value="MFD1292354.1"/>
    <property type="molecule type" value="Genomic_DNA"/>
</dbReference>
<evidence type="ECO:0000256" key="2">
    <source>
        <dbReference type="SAM" id="Phobius"/>
    </source>
</evidence>
<dbReference type="RefSeq" id="WP_386806917.1">
    <property type="nucleotide sequence ID" value="NZ_JBHTMV010000001.1"/>
</dbReference>
<protein>
    <submittedName>
        <fullName evidence="4">ABC1 kinase family protein</fullName>
    </submittedName>
</protein>
<comment type="caution">
    <text evidence="4">The sequence shown here is derived from an EMBL/GenBank/DDBJ whole genome shotgun (WGS) entry which is preliminary data.</text>
</comment>
<dbReference type="PANTHER" id="PTHR10566">
    <property type="entry name" value="CHAPERONE-ACTIVITY OF BC1 COMPLEX CABC1 -RELATED"/>
    <property type="match status" value="1"/>
</dbReference>
<dbReference type="GO" id="GO:0016301">
    <property type="term" value="F:kinase activity"/>
    <property type="evidence" value="ECO:0007669"/>
    <property type="project" value="UniProtKB-KW"/>
</dbReference>
<feature type="transmembrane region" description="Helical" evidence="2">
    <location>
        <begin position="518"/>
        <end position="540"/>
    </location>
</feature>